<sequence>MVAAAAGAAALLAACSDGGGGGGDGPTVVTVWDRAGAEADARQPFIEEWNRTVGAEEGIRIEYVPQAIERYEEIVRQGFQTDRAPDVFHAPSALMGGFVAAGWVAPIDDVVSEDVLAQAEPYLQDTSELVWGGRPYGIPTVRSNVRMIINRELFEQAGLDPDQPPETFSEVEDAARAITESGGGDAYGVALPVGWIGFSQWVVDLVPMASNPDLAQNGLFDISTGEYVSQDYEPVVRHYQRLIDEGWAYPGATELDIDTAASAFAEGEVGMILQGGAFTSAVAQLDSDVEMSTGPIPVADGEELAQVPMNAGFPYSISSTAEDPEAAGRVLEVFAGEEMQSALAEEGVPPLDENAWEVAVQANPYLEHFALDDLDTQWPKHPGGVIELEGEPVPETIERLVLTPDADVPGELDGLSQRYQQAFEEAIENGTVERDEFVQ</sequence>
<gene>
    <name evidence="1" type="ORF">ACFQQL_15555</name>
</gene>
<keyword evidence="2" id="KW-1185">Reference proteome</keyword>
<dbReference type="InterPro" id="IPR006059">
    <property type="entry name" value="SBP"/>
</dbReference>
<proteinExistence type="predicted"/>
<accession>A0ABW2QAM3</accession>
<dbReference type="Gene3D" id="3.40.190.10">
    <property type="entry name" value="Periplasmic binding protein-like II"/>
    <property type="match status" value="1"/>
</dbReference>
<dbReference type="PANTHER" id="PTHR43649">
    <property type="entry name" value="ARABINOSE-BINDING PROTEIN-RELATED"/>
    <property type="match status" value="1"/>
</dbReference>
<dbReference type="Proteomes" id="UP001596455">
    <property type="component" value="Unassembled WGS sequence"/>
</dbReference>
<comment type="caution">
    <text evidence="1">The sequence shown here is derived from an EMBL/GenBank/DDBJ whole genome shotgun (WGS) entry which is preliminary data.</text>
</comment>
<dbReference type="RefSeq" id="WP_382396018.1">
    <property type="nucleotide sequence ID" value="NZ_JBHTCQ010000003.1"/>
</dbReference>
<dbReference type="Pfam" id="PF01547">
    <property type="entry name" value="SBP_bac_1"/>
    <property type="match status" value="1"/>
</dbReference>
<evidence type="ECO:0000313" key="2">
    <source>
        <dbReference type="Proteomes" id="UP001596455"/>
    </source>
</evidence>
<dbReference type="EMBL" id="JBHTCQ010000003">
    <property type="protein sequence ID" value="MFC7406535.1"/>
    <property type="molecule type" value="Genomic_DNA"/>
</dbReference>
<dbReference type="PANTHER" id="PTHR43649:SF12">
    <property type="entry name" value="DIACETYLCHITOBIOSE BINDING PROTEIN DASA"/>
    <property type="match status" value="1"/>
</dbReference>
<dbReference type="SUPFAM" id="SSF53850">
    <property type="entry name" value="Periplasmic binding protein-like II"/>
    <property type="match status" value="1"/>
</dbReference>
<evidence type="ECO:0000313" key="1">
    <source>
        <dbReference type="EMBL" id="MFC7406535.1"/>
    </source>
</evidence>
<organism evidence="1 2">
    <name type="scientific">Georgenia alba</name>
    <dbReference type="NCBI Taxonomy" id="2233858"/>
    <lineage>
        <taxon>Bacteria</taxon>
        <taxon>Bacillati</taxon>
        <taxon>Actinomycetota</taxon>
        <taxon>Actinomycetes</taxon>
        <taxon>Micrococcales</taxon>
        <taxon>Bogoriellaceae</taxon>
        <taxon>Georgenia</taxon>
    </lineage>
</organism>
<reference evidence="2" key="1">
    <citation type="journal article" date="2019" name="Int. J. Syst. Evol. Microbiol.">
        <title>The Global Catalogue of Microorganisms (GCM) 10K type strain sequencing project: providing services to taxonomists for standard genome sequencing and annotation.</title>
        <authorList>
            <consortium name="The Broad Institute Genomics Platform"/>
            <consortium name="The Broad Institute Genome Sequencing Center for Infectious Disease"/>
            <person name="Wu L."/>
            <person name="Ma J."/>
        </authorList>
    </citation>
    <scope>NUCLEOTIDE SEQUENCE [LARGE SCALE GENOMIC DNA]</scope>
    <source>
        <strain evidence="2">JCM 1490</strain>
    </source>
</reference>
<protein>
    <submittedName>
        <fullName evidence="1">ABC transporter substrate-binding protein</fullName>
    </submittedName>
</protein>
<dbReference type="InterPro" id="IPR050490">
    <property type="entry name" value="Bact_solute-bd_prot1"/>
</dbReference>
<name>A0ABW2QAM3_9MICO</name>